<gene>
    <name evidence="3" type="ORF">TM35_000322010</name>
</gene>
<feature type="region of interest" description="Disordered" evidence="2">
    <location>
        <begin position="146"/>
        <end position="174"/>
    </location>
</feature>
<dbReference type="GeneID" id="39988608"/>
<protein>
    <submittedName>
        <fullName evidence="3">Uncharacterized protein</fullName>
    </submittedName>
</protein>
<feature type="region of interest" description="Disordered" evidence="2">
    <location>
        <begin position="547"/>
        <end position="567"/>
    </location>
</feature>
<dbReference type="VEuPathDB" id="TriTrypDB:TM35_000322010"/>
<feature type="compositionally biased region" description="Polar residues" evidence="2">
    <location>
        <begin position="614"/>
        <end position="630"/>
    </location>
</feature>
<proteinExistence type="predicted"/>
<feature type="compositionally biased region" description="Acidic residues" evidence="2">
    <location>
        <begin position="164"/>
        <end position="174"/>
    </location>
</feature>
<accession>A0A1X0NME8</accession>
<dbReference type="AlphaFoldDB" id="A0A1X0NME8"/>
<evidence type="ECO:0000256" key="2">
    <source>
        <dbReference type="SAM" id="MobiDB-lite"/>
    </source>
</evidence>
<organism evidence="3 4">
    <name type="scientific">Trypanosoma theileri</name>
    <dbReference type="NCBI Taxonomy" id="67003"/>
    <lineage>
        <taxon>Eukaryota</taxon>
        <taxon>Discoba</taxon>
        <taxon>Euglenozoa</taxon>
        <taxon>Kinetoplastea</taxon>
        <taxon>Metakinetoplastina</taxon>
        <taxon>Trypanosomatida</taxon>
        <taxon>Trypanosomatidae</taxon>
        <taxon>Trypanosoma</taxon>
    </lineage>
</organism>
<feature type="coiled-coil region" evidence="1">
    <location>
        <begin position="507"/>
        <end position="534"/>
    </location>
</feature>
<feature type="compositionally biased region" description="Basic and acidic residues" evidence="2">
    <location>
        <begin position="547"/>
        <end position="561"/>
    </location>
</feature>
<keyword evidence="1" id="KW-0175">Coiled coil</keyword>
<evidence type="ECO:0000313" key="4">
    <source>
        <dbReference type="Proteomes" id="UP000192257"/>
    </source>
</evidence>
<feature type="region of interest" description="Disordered" evidence="2">
    <location>
        <begin position="417"/>
        <end position="442"/>
    </location>
</feature>
<dbReference type="RefSeq" id="XP_028879952.1">
    <property type="nucleotide sequence ID" value="XM_029028828.1"/>
</dbReference>
<name>A0A1X0NME8_9TRYP</name>
<dbReference type="Proteomes" id="UP000192257">
    <property type="component" value="Unassembled WGS sequence"/>
</dbReference>
<feature type="region of interest" description="Disordered" evidence="2">
    <location>
        <begin position="597"/>
        <end position="636"/>
    </location>
</feature>
<feature type="compositionally biased region" description="Low complexity" evidence="2">
    <location>
        <begin position="70"/>
        <end position="79"/>
    </location>
</feature>
<reference evidence="3 4" key="1">
    <citation type="submission" date="2017-03" db="EMBL/GenBank/DDBJ databases">
        <title>An alternative strategy for trypanosome survival in the mammalian bloodstream revealed through genome and transcriptome analysis of the ubiquitous bovine parasite Trypanosoma (Megatrypanum) theileri.</title>
        <authorList>
            <person name="Kelly S."/>
            <person name="Ivens A."/>
            <person name="Mott A."/>
            <person name="O'Neill E."/>
            <person name="Emms D."/>
            <person name="Macleod O."/>
            <person name="Voorheis P."/>
            <person name="Matthews J."/>
            <person name="Matthews K."/>
            <person name="Carrington M."/>
        </authorList>
    </citation>
    <scope>NUCLEOTIDE SEQUENCE [LARGE SCALE GENOMIC DNA]</scope>
    <source>
        <strain evidence="3">Edinburgh</strain>
    </source>
</reference>
<evidence type="ECO:0000313" key="3">
    <source>
        <dbReference type="EMBL" id="ORC85886.1"/>
    </source>
</evidence>
<feature type="compositionally biased region" description="Acidic residues" evidence="2">
    <location>
        <begin position="420"/>
        <end position="430"/>
    </location>
</feature>
<dbReference type="EMBL" id="NBCO01000032">
    <property type="protein sequence ID" value="ORC85886.1"/>
    <property type="molecule type" value="Genomic_DNA"/>
</dbReference>
<comment type="caution">
    <text evidence="3">The sequence shown here is derived from an EMBL/GenBank/DDBJ whole genome shotgun (WGS) entry which is preliminary data.</text>
</comment>
<keyword evidence="4" id="KW-1185">Reference proteome</keyword>
<dbReference type="OrthoDB" id="248404at2759"/>
<sequence length="636" mass="72238">MLIKLICDDSCGFVKRLGASEIRVGWVVDENVPLQDASQITSLNAAIEKSHQEGSGGRRNSKNSEDEENNNSSSSNNNNRVNHIETSAMENNKEVVDFKRYAVTFPSSTEPLDVRRTPQALGLRSGVTLQLIYMGEEMTLQEPFSPIMTSPLRGKTQDSQVMNTEDDTDEDPEESYASYEIGWFPFLLRPREGEPLVLINDPFKAVSESDAVPATQPLCESCGALVSHSDALRVSVDRHYRPTRMRQDFMEVCMEKLGGGPIPRWQTRYVQISETSVDWFAEKPRPGVKCRIHGHRYIVRNGVCEVTALLENVDASHNPHCGDRNLFHFAIEFREPRRTYWFRVTTAQRRAAVVAFLQAAIRRAARRAPPQNPRVWKSRADAFLATAAQLGELHAVNRIDMDALRDRIETRQRELAELMQSEEEEEEEEGEKEKEEKKKGRGLQAALAAQTDVLQALRAELNAYEADTQRAQQRLIAAEARLTHETELLNAQRLEMGDEIHKVNMLKSYAMQQRDAAEKRIAELRQRAAALQAEEHSIFRKWRAFEERHRQPQHQQHDGKPHTRLYSFSEDGVGVSCGSPRLSTELAAAAAARIALSRTTPSRHLHNNNNNRNDSQTPMQSPQRPLQYSTSRERTP</sequence>
<feature type="region of interest" description="Disordered" evidence="2">
    <location>
        <begin position="49"/>
        <end position="81"/>
    </location>
</feature>
<evidence type="ECO:0000256" key="1">
    <source>
        <dbReference type="SAM" id="Coils"/>
    </source>
</evidence>